<proteinExistence type="predicted"/>
<evidence type="ECO:0000313" key="2">
    <source>
        <dbReference type="Proteomes" id="UP000019365"/>
    </source>
</evidence>
<dbReference type="AlphaFoldDB" id="W7UJX7"/>
<gene>
    <name evidence="1" type="ORF">RF007C_01135</name>
</gene>
<evidence type="ECO:0008006" key="3">
    <source>
        <dbReference type="Google" id="ProtNLM"/>
    </source>
</evidence>
<dbReference type="Proteomes" id="UP000019365">
    <property type="component" value="Unassembled WGS sequence"/>
</dbReference>
<dbReference type="SUPFAM" id="SSF53756">
    <property type="entry name" value="UDP-Glycosyltransferase/glycogen phosphorylase"/>
    <property type="match status" value="1"/>
</dbReference>
<comment type="caution">
    <text evidence="1">The sequence shown here is derived from an EMBL/GenBank/DDBJ whole genome shotgun (WGS) entry which is preliminary data.</text>
</comment>
<dbReference type="EMBL" id="ATAX01000019">
    <property type="protein sequence ID" value="EWM54103.1"/>
    <property type="molecule type" value="Genomic_DNA"/>
</dbReference>
<organism evidence="1 2">
    <name type="scientific">Ruminococcus flavefaciens 007c</name>
    <dbReference type="NCBI Taxonomy" id="1341157"/>
    <lineage>
        <taxon>Bacteria</taxon>
        <taxon>Bacillati</taxon>
        <taxon>Bacillota</taxon>
        <taxon>Clostridia</taxon>
        <taxon>Eubacteriales</taxon>
        <taxon>Oscillospiraceae</taxon>
        <taxon>Ruminococcus</taxon>
    </lineage>
</organism>
<dbReference type="RefSeq" id="WP_037298241.1">
    <property type="nucleotide sequence ID" value="NZ_ATAX01000019.1"/>
</dbReference>
<keyword evidence="2" id="KW-1185">Reference proteome</keyword>
<protein>
    <recommendedName>
        <fullName evidence="3">Glycosyltransferase subfamily 4-like N-terminal domain-containing protein</fullName>
    </recommendedName>
</protein>
<reference evidence="1 2" key="1">
    <citation type="journal article" date="2014" name="PLoS ONE">
        <title>Rumen cellulosomics: divergent fiber-degrading strategies revealed by comparative genome-wide analysis of six ruminococcal strains.</title>
        <authorList>
            <person name="Dassa B."/>
            <person name="Borovok I."/>
            <person name="Ruimy-Israeli V."/>
            <person name="Lamed R."/>
            <person name="Flint H.J."/>
            <person name="Duncan S.H."/>
            <person name="Henrissat B."/>
            <person name="Coutinho P."/>
            <person name="Morrison M."/>
            <person name="Mosoni P."/>
            <person name="Yeoman C.J."/>
            <person name="White B.A."/>
            <person name="Bayer E.A."/>
        </authorList>
    </citation>
    <scope>NUCLEOTIDE SEQUENCE [LARGE SCALE GENOMIC DNA]</scope>
    <source>
        <strain evidence="1 2">007c</strain>
    </source>
</reference>
<sequence length="345" mass="40217">MKRIIVAEILYPIGHKTYDRKMIELLAHENSLTVLNYKGFLDEFVNDNIEYVELPKQIIIKKHEPFIQSGIYYNLRVIKRIIKNKKYDAIIFLSCNNSMLKIIGNMFKGTKVFVIHHNDIDALKTEKQLKKFKRGMNYVEHITLADFITEGLAQKTGCPITRIHTIPHPLISRIFGYDDLQERDKTLVGLGLSNDEAFIDSCIEIDKSLPNPLNYTIVLRSKIKEYKGKSLKIIKGYLDDETYNRYYYSASAIIICYPKQFQNRYSSTLINAIAQNGRVIFNEFPMGEAESKKYPHIMSVVKRPNDLFTINESFFCSPIDQRERELFLEEHSDDKVIESLHNILE</sequence>
<accession>W7UJX7</accession>
<name>W7UJX7_RUMFL</name>
<evidence type="ECO:0000313" key="1">
    <source>
        <dbReference type="EMBL" id="EWM54103.1"/>
    </source>
</evidence>
<dbReference type="PATRIC" id="fig|1341157.4.peg.1221"/>